<protein>
    <submittedName>
        <fullName evidence="1">Uncharacterized protein</fullName>
    </submittedName>
</protein>
<evidence type="ECO:0000313" key="1">
    <source>
        <dbReference type="EMBL" id="KAF2629866.1"/>
    </source>
</evidence>
<sequence length="184" mass="20021">MLSQYLLCALCAVSGVFSRAVPDVAQVPLLHPQQQNHAKPEHMGVMIAFKRSGEDHEKTFQCPLRQPLRGTQCPEALLRCLISGAGSMLHSWPGSDAHKAVHSMKIVAVLDVETATLGSLEELARIRCRIQPEFSAEEVSAASASGVELGVWPTFGVEDGVVVLDRSDSRWFLAGRLIKSIECC</sequence>
<comment type="caution">
    <text evidence="1">The sequence shown here is derived from an EMBL/GenBank/DDBJ whole genome shotgun (WGS) entry which is preliminary data.</text>
</comment>
<gene>
    <name evidence="1" type="ORF">BU25DRAFT_260103</name>
</gene>
<keyword evidence="2" id="KW-1185">Reference proteome</keyword>
<organism evidence="1 2">
    <name type="scientific">Macroventuria anomochaeta</name>
    <dbReference type="NCBI Taxonomy" id="301207"/>
    <lineage>
        <taxon>Eukaryota</taxon>
        <taxon>Fungi</taxon>
        <taxon>Dikarya</taxon>
        <taxon>Ascomycota</taxon>
        <taxon>Pezizomycotina</taxon>
        <taxon>Dothideomycetes</taxon>
        <taxon>Pleosporomycetidae</taxon>
        <taxon>Pleosporales</taxon>
        <taxon>Pleosporineae</taxon>
        <taxon>Didymellaceae</taxon>
        <taxon>Macroventuria</taxon>
    </lineage>
</organism>
<dbReference type="Proteomes" id="UP000799754">
    <property type="component" value="Unassembled WGS sequence"/>
</dbReference>
<name>A0ACB6S6P6_9PLEO</name>
<evidence type="ECO:0000313" key="2">
    <source>
        <dbReference type="Proteomes" id="UP000799754"/>
    </source>
</evidence>
<accession>A0ACB6S6P6</accession>
<reference evidence="1" key="1">
    <citation type="journal article" date="2020" name="Stud. Mycol.">
        <title>101 Dothideomycetes genomes: a test case for predicting lifestyles and emergence of pathogens.</title>
        <authorList>
            <person name="Haridas S."/>
            <person name="Albert R."/>
            <person name="Binder M."/>
            <person name="Bloem J."/>
            <person name="Labutti K."/>
            <person name="Salamov A."/>
            <person name="Andreopoulos B."/>
            <person name="Baker S."/>
            <person name="Barry K."/>
            <person name="Bills G."/>
            <person name="Bluhm B."/>
            <person name="Cannon C."/>
            <person name="Castanera R."/>
            <person name="Culley D."/>
            <person name="Daum C."/>
            <person name="Ezra D."/>
            <person name="Gonzalez J."/>
            <person name="Henrissat B."/>
            <person name="Kuo A."/>
            <person name="Liang C."/>
            <person name="Lipzen A."/>
            <person name="Lutzoni F."/>
            <person name="Magnuson J."/>
            <person name="Mondo S."/>
            <person name="Nolan M."/>
            <person name="Ohm R."/>
            <person name="Pangilinan J."/>
            <person name="Park H.-J."/>
            <person name="Ramirez L."/>
            <person name="Alfaro M."/>
            <person name="Sun H."/>
            <person name="Tritt A."/>
            <person name="Yoshinaga Y."/>
            <person name="Zwiers L.-H."/>
            <person name="Turgeon B."/>
            <person name="Goodwin S."/>
            <person name="Spatafora J."/>
            <person name="Crous P."/>
            <person name="Grigoriev I."/>
        </authorList>
    </citation>
    <scope>NUCLEOTIDE SEQUENCE</scope>
    <source>
        <strain evidence="1">CBS 525.71</strain>
    </source>
</reference>
<dbReference type="EMBL" id="MU006708">
    <property type="protein sequence ID" value="KAF2629866.1"/>
    <property type="molecule type" value="Genomic_DNA"/>
</dbReference>
<proteinExistence type="predicted"/>